<dbReference type="KEGG" id="xal:XALC_0902"/>
<accession>D2UD10</accession>
<evidence type="ECO:0008006" key="4">
    <source>
        <dbReference type="Google" id="ProtNLM"/>
    </source>
</evidence>
<evidence type="ECO:0000313" key="2">
    <source>
        <dbReference type="EMBL" id="CBA15420.1"/>
    </source>
</evidence>
<keyword evidence="1" id="KW-1133">Transmembrane helix</keyword>
<dbReference type="GeneID" id="57876223"/>
<evidence type="ECO:0000313" key="3">
    <source>
        <dbReference type="Proteomes" id="UP000001890"/>
    </source>
</evidence>
<keyword evidence="3" id="KW-1185">Reference proteome</keyword>
<name>D2UD10_XANAP</name>
<gene>
    <name evidence="2" type="ordered locus">XALc_0902</name>
</gene>
<dbReference type="AlphaFoldDB" id="D2UD10"/>
<keyword evidence="1" id="KW-0812">Transmembrane</keyword>
<dbReference type="eggNOG" id="ENOG5032VI3">
    <property type="taxonomic scope" value="Bacteria"/>
</dbReference>
<feature type="transmembrane region" description="Helical" evidence="1">
    <location>
        <begin position="21"/>
        <end position="43"/>
    </location>
</feature>
<reference evidence="2 3" key="1">
    <citation type="journal article" date="2009" name="BMC Genomics">
        <title>The complete genome sequence of Xanthomonas albilineans provides new insights into the reductive genome evolution of the xylem-limited Xanthomonadaceae.</title>
        <authorList>
            <person name="Pieretti I."/>
            <person name="Royer M."/>
            <person name="Barbe V."/>
            <person name="Carrere S."/>
            <person name="Koebnik R."/>
            <person name="Cociancich S."/>
            <person name="Couloux A."/>
            <person name="Darrasse A."/>
            <person name="Gouzy J."/>
            <person name="Jacques M.A."/>
            <person name="Lauber E."/>
            <person name="Manceau C."/>
            <person name="Mangenot S."/>
            <person name="Poussier S."/>
            <person name="Segurens B."/>
            <person name="Szurek B."/>
            <person name="Verdier V."/>
            <person name="Arlat M."/>
            <person name="Rott P."/>
        </authorList>
    </citation>
    <scope>NUCLEOTIDE SEQUENCE [LARGE SCALE GENOMIC DNA]</scope>
    <source>
        <strain evidence="3">GPE PC73 / CFBP 7063</strain>
    </source>
</reference>
<dbReference type="EMBL" id="FP565176">
    <property type="protein sequence ID" value="CBA15420.1"/>
    <property type="molecule type" value="Genomic_DNA"/>
</dbReference>
<dbReference type="Proteomes" id="UP000001890">
    <property type="component" value="Chromosome"/>
</dbReference>
<organism evidence="2 3">
    <name type="scientific">Xanthomonas albilineans (strain GPE PC73 / CFBP 7063)</name>
    <dbReference type="NCBI Taxonomy" id="380358"/>
    <lineage>
        <taxon>Bacteria</taxon>
        <taxon>Pseudomonadati</taxon>
        <taxon>Pseudomonadota</taxon>
        <taxon>Gammaproteobacteria</taxon>
        <taxon>Lysobacterales</taxon>
        <taxon>Lysobacteraceae</taxon>
        <taxon>Xanthomonas</taxon>
    </lineage>
</organism>
<feature type="transmembrane region" description="Helical" evidence="1">
    <location>
        <begin position="49"/>
        <end position="69"/>
    </location>
</feature>
<evidence type="ECO:0000256" key="1">
    <source>
        <dbReference type="SAM" id="Phobius"/>
    </source>
</evidence>
<proteinExistence type="predicted"/>
<dbReference type="RefSeq" id="WP_012915430.1">
    <property type="nucleotide sequence ID" value="NC_013722.1"/>
</dbReference>
<protein>
    <recommendedName>
        <fullName evidence="4">Bacterial Pleckstrin homology domain-containing protein</fullName>
    </recommendedName>
</protein>
<sequence length="195" mass="21569">MNQHLSPVQERYYPVIPPHPLGLVVWLWLPLFAVTAITSVAALHEQHPATILPCIGLVALIGVGASIAFTQRRVHLRGNVLQVRATFLSRRVPVASMRPNDARIIALSEHNGFKPTFKTLGFGYPGFHAGYYRTRDSHKAFCLITADRILAIPLQDGRWLLLSVEQPRQLLQDLQAAATAQASVNGASNSRHVCR</sequence>
<keyword evidence="1" id="KW-0472">Membrane</keyword>
<dbReference type="STRING" id="380358.XALC_0902"/>